<dbReference type="SUPFAM" id="SSF48498">
    <property type="entry name" value="Tetracyclin repressor-like, C-terminal domain"/>
    <property type="match status" value="1"/>
</dbReference>
<evidence type="ECO:0000313" key="2">
    <source>
        <dbReference type="EMBL" id="BCO34348.1"/>
    </source>
</evidence>
<name>A0A2G8B4L6_9MYCO</name>
<dbReference type="RefSeq" id="WP_048889857.1">
    <property type="nucleotide sequence ID" value="NZ_AP024237.1"/>
</dbReference>
<organism evidence="2 3">
    <name type="scientific">Mycobacterium heckeshornense</name>
    <dbReference type="NCBI Taxonomy" id="110505"/>
    <lineage>
        <taxon>Bacteria</taxon>
        <taxon>Bacillati</taxon>
        <taxon>Actinomycetota</taxon>
        <taxon>Actinomycetes</taxon>
        <taxon>Mycobacteriales</taxon>
        <taxon>Mycobacteriaceae</taxon>
        <taxon>Mycobacterium</taxon>
    </lineage>
</organism>
<protein>
    <submittedName>
        <fullName evidence="2">Uncharacterized protein</fullName>
    </submittedName>
</protein>
<evidence type="ECO:0000313" key="3">
    <source>
        <dbReference type="Proteomes" id="UP000595446"/>
    </source>
</evidence>
<dbReference type="Gene3D" id="1.10.357.10">
    <property type="entry name" value="Tetracycline Repressor, domain 2"/>
    <property type="match status" value="1"/>
</dbReference>
<dbReference type="AlphaFoldDB" id="A0A2G8B4L6"/>
<dbReference type="PROSITE" id="PS50977">
    <property type="entry name" value="HTH_TETR_2"/>
    <property type="match status" value="1"/>
</dbReference>
<dbReference type="OrthoDB" id="4707781at2"/>
<dbReference type="EMBL" id="AP024237">
    <property type="protein sequence ID" value="BCO34348.1"/>
    <property type="molecule type" value="Genomic_DNA"/>
</dbReference>
<keyword evidence="1" id="KW-0238">DNA-binding</keyword>
<accession>A0A2G8B4L6</accession>
<evidence type="ECO:0000256" key="1">
    <source>
        <dbReference type="ARBA" id="ARBA00023125"/>
    </source>
</evidence>
<dbReference type="STRING" id="110505.ACT16_02560"/>
<dbReference type="Pfam" id="PF00440">
    <property type="entry name" value="TetR_N"/>
    <property type="match status" value="1"/>
</dbReference>
<dbReference type="Proteomes" id="UP000595446">
    <property type="component" value="Chromosome"/>
</dbReference>
<sequence>MTGASAINGDEGTVRSRLIRAADAEITDHGVNEVRMEAIARRAGVSRATAFRQLGNLSEVLVQVALLRSQRHIAAVDELMKCKTGAFAKVEAALIYTARELPKDPSITTLIAQHSASVHDPRVHAAAVGVMGPVLREGQRNGEIRSDVSLDELVDFLVEQTYLAAEEIDRSEEAVRKRFRYFVAPALEARDVSRGELLSRTHEVEEAISCAAEALQNLANLLSRRC</sequence>
<dbReference type="InterPro" id="IPR009057">
    <property type="entry name" value="Homeodomain-like_sf"/>
</dbReference>
<dbReference type="InterPro" id="IPR036271">
    <property type="entry name" value="Tet_transcr_reg_TetR-rel_C_sf"/>
</dbReference>
<dbReference type="SUPFAM" id="SSF46689">
    <property type="entry name" value="Homeodomain-like"/>
    <property type="match status" value="1"/>
</dbReference>
<proteinExistence type="predicted"/>
<keyword evidence="3" id="KW-1185">Reference proteome</keyword>
<reference evidence="2 3" key="1">
    <citation type="submission" date="2020-12" db="EMBL/GenBank/DDBJ databases">
        <title>Complete genome sequence of Mycobacterium heckeshornense JCM 15655T, closely related to a pathogenic non-tuberculous mycobacterial species Mycobacterium xenopi.</title>
        <authorList>
            <person name="Yoshida M."/>
            <person name="Fukano H."/>
            <person name="Asakura T."/>
            <person name="Suzuki M."/>
            <person name="Hoshino Y."/>
        </authorList>
    </citation>
    <scope>NUCLEOTIDE SEQUENCE [LARGE SCALE GENOMIC DNA]</scope>
    <source>
        <strain evidence="2 3">JCM 15655</strain>
    </source>
</reference>
<dbReference type="InterPro" id="IPR001647">
    <property type="entry name" value="HTH_TetR"/>
</dbReference>
<dbReference type="GO" id="GO:0003677">
    <property type="term" value="F:DNA binding"/>
    <property type="evidence" value="ECO:0007669"/>
    <property type="project" value="UniProtKB-UniRule"/>
</dbReference>
<gene>
    <name evidence="2" type="ORF">MHEC_07810</name>
</gene>